<keyword evidence="3 6" id="KW-0464">Manganese</keyword>
<evidence type="ECO:0000313" key="7">
    <source>
        <dbReference type="EMBL" id="MFC7440261.1"/>
    </source>
</evidence>
<name>A0ABW2RH37_9BACL</name>
<dbReference type="InterPro" id="IPR007342">
    <property type="entry name" value="PsuG"/>
</dbReference>
<evidence type="ECO:0000256" key="2">
    <source>
        <dbReference type="ARBA" id="ARBA00022801"/>
    </source>
</evidence>
<accession>A0ABW2RH37</accession>
<keyword evidence="4 6" id="KW-0456">Lyase</keyword>
<reference evidence="8" key="1">
    <citation type="journal article" date="2019" name="Int. J. Syst. Evol. Microbiol.">
        <title>The Global Catalogue of Microorganisms (GCM) 10K type strain sequencing project: providing services to taxonomists for standard genome sequencing and annotation.</title>
        <authorList>
            <consortium name="The Broad Institute Genomics Platform"/>
            <consortium name="The Broad Institute Genome Sequencing Center for Infectious Disease"/>
            <person name="Wu L."/>
            <person name="Ma J."/>
        </authorList>
    </citation>
    <scope>NUCLEOTIDE SEQUENCE [LARGE SCALE GENOMIC DNA]</scope>
    <source>
        <strain evidence="8">CGMCC 1.12942</strain>
    </source>
</reference>
<evidence type="ECO:0000256" key="4">
    <source>
        <dbReference type="ARBA" id="ARBA00023239"/>
    </source>
</evidence>
<keyword evidence="1 6" id="KW-0479">Metal-binding</keyword>
<comment type="caution">
    <text evidence="7">The sequence shown here is derived from an EMBL/GenBank/DDBJ whole genome shotgun (WGS) entry which is preliminary data.</text>
</comment>
<feature type="active site" description="Nucleophile" evidence="6">
    <location>
        <position position="159"/>
    </location>
</feature>
<evidence type="ECO:0000256" key="1">
    <source>
        <dbReference type="ARBA" id="ARBA00022723"/>
    </source>
</evidence>
<evidence type="ECO:0000313" key="8">
    <source>
        <dbReference type="Proteomes" id="UP001596500"/>
    </source>
</evidence>
<comment type="similarity">
    <text evidence="6">Belongs to the pseudouridine-5'-phosphate glycosidase family.</text>
</comment>
<dbReference type="GO" id="GO:0016798">
    <property type="term" value="F:hydrolase activity, acting on glycosyl bonds"/>
    <property type="evidence" value="ECO:0007669"/>
    <property type="project" value="UniProtKB-KW"/>
</dbReference>
<dbReference type="InterPro" id="IPR022830">
    <property type="entry name" value="Indigdn_synthA-like"/>
</dbReference>
<sequence length="305" mass="33167">MREWLQLSSEVERAASEGRPIVALESTIISHGMPYPHNLFMAKEVEQIIRDQGAVPATIAIMDHRIKIGLTEKELQELATHKQVEKVSRRDLPYVLAMGKIGATTVAATMICAAGAGIRVFATGGIGGVHRDGERTMDISADLMELAHTNVAVVSAGVKSILDIGRTLEVLETQGVPVIGYQTEAFPSFYARESGYQVDYRIDTPEEIARVMHAKWQLGLDGGLVIANPVPRDAALDAGEMERVIQRALNEAKQEGITGKRVTPFLLERIKALTAGKSLTANIALVKNNAHVAARIAVAYQKRIE</sequence>
<organism evidence="7 8">
    <name type="scientific">Laceyella putida</name>
    <dbReference type="NCBI Taxonomy" id="110101"/>
    <lineage>
        <taxon>Bacteria</taxon>
        <taxon>Bacillati</taxon>
        <taxon>Bacillota</taxon>
        <taxon>Bacilli</taxon>
        <taxon>Bacillales</taxon>
        <taxon>Thermoactinomycetaceae</taxon>
        <taxon>Laceyella</taxon>
    </lineage>
</organism>
<dbReference type="PANTHER" id="PTHR42909:SF1">
    <property type="entry name" value="CARBOHYDRATE KINASE PFKB DOMAIN-CONTAINING PROTEIN"/>
    <property type="match status" value="1"/>
</dbReference>
<feature type="binding site" evidence="6">
    <location>
        <begin position="140"/>
        <end position="142"/>
    </location>
    <ligand>
        <name>substrate</name>
    </ligand>
</feature>
<gene>
    <name evidence="6" type="primary">psuG</name>
    <name evidence="7" type="ORF">ACFQNG_03660</name>
</gene>
<dbReference type="RefSeq" id="WP_379863503.1">
    <property type="nucleotide sequence ID" value="NZ_JBHTBW010000007.1"/>
</dbReference>
<evidence type="ECO:0000256" key="3">
    <source>
        <dbReference type="ARBA" id="ARBA00023211"/>
    </source>
</evidence>
<proteinExistence type="inferred from homology"/>
<dbReference type="Gene3D" id="3.40.1790.10">
    <property type="entry name" value="Indigoidine synthase domain"/>
    <property type="match status" value="1"/>
</dbReference>
<dbReference type="HAMAP" id="MF_01876">
    <property type="entry name" value="PsiMP_glycosidase"/>
    <property type="match status" value="1"/>
</dbReference>
<comment type="catalytic activity">
    <reaction evidence="6">
        <text>D-ribose 5-phosphate + uracil = psi-UMP + H2O</text>
        <dbReference type="Rhea" id="RHEA:18337"/>
        <dbReference type="ChEBI" id="CHEBI:15377"/>
        <dbReference type="ChEBI" id="CHEBI:17568"/>
        <dbReference type="ChEBI" id="CHEBI:58380"/>
        <dbReference type="ChEBI" id="CHEBI:78346"/>
        <dbReference type="EC" id="4.2.1.70"/>
    </reaction>
</comment>
<dbReference type="Pfam" id="PF04227">
    <property type="entry name" value="Indigoidine_A"/>
    <property type="match status" value="1"/>
</dbReference>
<keyword evidence="8" id="KW-1185">Reference proteome</keyword>
<evidence type="ECO:0000256" key="6">
    <source>
        <dbReference type="HAMAP-Rule" id="MF_01876"/>
    </source>
</evidence>
<dbReference type="PANTHER" id="PTHR42909">
    <property type="entry name" value="ZGC:136858"/>
    <property type="match status" value="1"/>
</dbReference>
<protein>
    <recommendedName>
        <fullName evidence="6">Pseudouridine-5'-phosphate glycosidase</fullName>
        <shortName evidence="6">PsiMP glycosidase</shortName>
        <ecNumber evidence="6">4.2.1.70</ecNumber>
    </recommendedName>
</protein>
<evidence type="ECO:0000256" key="5">
    <source>
        <dbReference type="ARBA" id="ARBA00023295"/>
    </source>
</evidence>
<feature type="binding site" evidence="6">
    <location>
        <position position="106"/>
    </location>
    <ligand>
        <name>substrate</name>
    </ligand>
</feature>
<keyword evidence="5 6" id="KW-0326">Glycosidase</keyword>
<dbReference type="EMBL" id="JBHTBW010000007">
    <property type="protein sequence ID" value="MFC7440261.1"/>
    <property type="molecule type" value="Genomic_DNA"/>
</dbReference>
<comment type="function">
    <text evidence="6">Catalyzes the reversible cleavage of pseudouridine 5'-phosphate (PsiMP) to ribose 5-phosphate and uracil. Functions biologically in the cleavage direction, as part of a pseudouridine degradation pathway.</text>
</comment>
<comment type="cofactor">
    <cofactor evidence="6">
        <name>Mn(2+)</name>
        <dbReference type="ChEBI" id="CHEBI:29035"/>
    </cofactor>
    <text evidence="6">Binds 1 Mn(2+) ion per subunit.</text>
</comment>
<dbReference type="EC" id="4.2.1.70" evidence="6"/>
<dbReference type="Proteomes" id="UP001596500">
    <property type="component" value="Unassembled WGS sequence"/>
</dbReference>
<comment type="subunit">
    <text evidence="6">Homotrimer.</text>
</comment>
<dbReference type="SUPFAM" id="SSF110581">
    <property type="entry name" value="Indigoidine synthase A-like"/>
    <property type="match status" value="1"/>
</dbReference>
<keyword evidence="2 6" id="KW-0378">Hydrolase</keyword>
<feature type="binding site" evidence="6">
    <location>
        <position position="86"/>
    </location>
    <ligand>
        <name>substrate</name>
    </ligand>
</feature>
<feature type="active site" description="Proton donor" evidence="6">
    <location>
        <position position="25"/>
    </location>
</feature>
<feature type="binding site" evidence="6">
    <location>
        <position position="138"/>
    </location>
    <ligand>
        <name>Mn(2+)</name>
        <dbReference type="ChEBI" id="CHEBI:29035"/>
    </ligand>
</feature>